<organism evidence="2">
    <name type="scientific">Hanusia phi</name>
    <dbReference type="NCBI Taxonomy" id="3032"/>
    <lineage>
        <taxon>Eukaryota</taxon>
        <taxon>Cryptophyceae</taxon>
        <taxon>Pyrenomonadales</taxon>
        <taxon>Geminigeraceae</taxon>
        <taxon>Hanusia</taxon>
    </lineage>
</organism>
<feature type="domain" description="AB hydrolase-1" evidence="1">
    <location>
        <begin position="90"/>
        <end position="326"/>
    </location>
</feature>
<dbReference type="PRINTS" id="PR00111">
    <property type="entry name" value="ABHYDROLASE"/>
</dbReference>
<evidence type="ECO:0000259" key="1">
    <source>
        <dbReference type="Pfam" id="PF12697"/>
    </source>
</evidence>
<dbReference type="SUPFAM" id="SSF53474">
    <property type="entry name" value="alpha/beta-Hydrolases"/>
    <property type="match status" value="1"/>
</dbReference>
<dbReference type="InterPro" id="IPR029058">
    <property type="entry name" value="AB_hydrolase_fold"/>
</dbReference>
<dbReference type="AlphaFoldDB" id="A0A7S0E2Z4"/>
<dbReference type="PRINTS" id="PR00412">
    <property type="entry name" value="EPOXHYDRLASE"/>
</dbReference>
<dbReference type="EMBL" id="HBEO01005501">
    <property type="protein sequence ID" value="CAD8472000.1"/>
    <property type="molecule type" value="Transcribed_RNA"/>
</dbReference>
<accession>A0A7S0E2Z4</accession>
<protein>
    <recommendedName>
        <fullName evidence="1">AB hydrolase-1 domain-containing protein</fullName>
    </recommendedName>
</protein>
<reference evidence="2" key="1">
    <citation type="submission" date="2021-01" db="EMBL/GenBank/DDBJ databases">
        <authorList>
            <person name="Corre E."/>
            <person name="Pelletier E."/>
            <person name="Niang G."/>
            <person name="Scheremetjew M."/>
            <person name="Finn R."/>
            <person name="Kale V."/>
            <person name="Holt S."/>
            <person name="Cochrane G."/>
            <person name="Meng A."/>
            <person name="Brown T."/>
            <person name="Cohen L."/>
        </authorList>
    </citation>
    <scope>NUCLEOTIDE SEQUENCE</scope>
    <source>
        <strain evidence="2">CCMP325</strain>
    </source>
</reference>
<gene>
    <name evidence="2" type="ORF">HPHI1048_LOCUS3922</name>
</gene>
<name>A0A7S0E2Z4_9CRYP</name>
<dbReference type="Gene3D" id="3.40.50.1820">
    <property type="entry name" value="alpha/beta hydrolase"/>
    <property type="match status" value="1"/>
</dbReference>
<dbReference type="InterPro" id="IPR000073">
    <property type="entry name" value="AB_hydrolase_1"/>
</dbReference>
<dbReference type="PANTHER" id="PTHR43689">
    <property type="entry name" value="HYDROLASE"/>
    <property type="match status" value="1"/>
</dbReference>
<proteinExistence type="predicted"/>
<dbReference type="Pfam" id="PF12697">
    <property type="entry name" value="Abhydrolase_6"/>
    <property type="match status" value="1"/>
</dbReference>
<dbReference type="InterPro" id="IPR000639">
    <property type="entry name" value="Epox_hydrolase-like"/>
</dbReference>
<dbReference type="GO" id="GO:0003824">
    <property type="term" value="F:catalytic activity"/>
    <property type="evidence" value="ECO:0007669"/>
    <property type="project" value="InterPro"/>
</dbReference>
<evidence type="ECO:0000313" key="2">
    <source>
        <dbReference type="EMBL" id="CAD8472000.1"/>
    </source>
</evidence>
<sequence length="343" mass="38301">MLSTVGVTRACVRPQNACRRPLRSAQVFCSTSFPEFLPREIDEVEDEDCRNMARSLQRVPVRMDPSFAKRPVLTSYAKTNVEGSKEQSPLLLLHGFDSSCLEWRRLLPKLEELGIESYAVDVLGWGFTEREVEVVSSFSPAAKLDHIVGFIEQHIARPVTLVGASLGGSIAIDIALQRPDVVDKLVLVDAQGYIDGAAMTGQPRLLQQLGVQVLKSKPLRMFANKIAYSEPERWGTEDAMRIGRLHCLTRGWDEAMIGFMNSGGYHLSDKVKQVKQETLVLWGRDDKILDPRKYAARFLEDIPSSSLEWIDNCGHVPHLEQANTTAQVLAKFVSQVPAREVAT</sequence>
<dbReference type="PANTHER" id="PTHR43689:SF8">
    <property type="entry name" value="ALPHA_BETA-HYDROLASES SUPERFAMILY PROTEIN"/>
    <property type="match status" value="1"/>
</dbReference>